<dbReference type="RefSeq" id="WP_095660681.1">
    <property type="nucleotide sequence ID" value="NZ_CP019688.1"/>
</dbReference>
<sequence>MSEPVITGVLNERYGIALVGDGARQTGRTAASTLFEGKTDEGVGVQIELFDAPFTAAADTDALNSQLNDIAHPGVFRPRLAGKLDDGRPFILRDAPTGTPLSGLIAEKREAGETVSDAWAGELLESAAAAVDAYIAAGHSNFLARSVNTEQMLVQHAFAKAPVKLGLVGPTTEHSSAEDILHDFWRVIAEVTGKPVDEGAAARHATAVGYLRAIAGSGVAPGPGEVYRREADPYQASQVAPVATQTTTARNPWPWIIGALALALVALIGAWWFTNRGQEWNEAEAQIHEAYPQIVAKKSGQYGWQGLTCESAATDPGQDGKIRCADESLGVTVIKYANERERNGVVPGVDDATVLGSGACMINDFEIPDTDPPAYAMAPRDNTEYLFIVNGADAETKRLELPLCE</sequence>
<name>A0A1Q2HZ30_9CORY</name>
<reference evidence="2 3" key="1">
    <citation type="submission" date="2016-12" db="EMBL/GenBank/DDBJ databases">
        <authorList>
            <person name="Song W.-J."/>
            <person name="Kurnit D.M."/>
        </authorList>
    </citation>
    <scope>NUCLEOTIDE SEQUENCE [LARGE SCALE GENOMIC DNA]</scope>
    <source>
        <strain evidence="2 3">DSM 30827</strain>
    </source>
</reference>
<dbReference type="KEGG" id="cgv:CGLAU_10725"/>
<dbReference type="EMBL" id="CP019688">
    <property type="protein sequence ID" value="AQQ16079.1"/>
    <property type="molecule type" value="Genomic_DNA"/>
</dbReference>
<evidence type="ECO:0000256" key="1">
    <source>
        <dbReference type="SAM" id="Phobius"/>
    </source>
</evidence>
<keyword evidence="1" id="KW-1133">Transmembrane helix</keyword>
<organism evidence="2 3">
    <name type="scientific">Corynebacterium glaucum</name>
    <dbReference type="NCBI Taxonomy" id="187491"/>
    <lineage>
        <taxon>Bacteria</taxon>
        <taxon>Bacillati</taxon>
        <taxon>Actinomycetota</taxon>
        <taxon>Actinomycetes</taxon>
        <taxon>Mycobacteriales</taxon>
        <taxon>Corynebacteriaceae</taxon>
        <taxon>Corynebacterium</taxon>
    </lineage>
</organism>
<dbReference type="OrthoDB" id="4403000at2"/>
<feature type="transmembrane region" description="Helical" evidence="1">
    <location>
        <begin position="253"/>
        <end position="273"/>
    </location>
</feature>
<keyword evidence="1" id="KW-0472">Membrane</keyword>
<evidence type="ECO:0000313" key="3">
    <source>
        <dbReference type="Proteomes" id="UP000217209"/>
    </source>
</evidence>
<gene>
    <name evidence="2" type="ORF">CGLAU_10725</name>
</gene>
<protein>
    <recommendedName>
        <fullName evidence="4">Serine/threonine protein kinase</fullName>
    </recommendedName>
</protein>
<dbReference type="AlphaFoldDB" id="A0A1Q2HZ30"/>
<evidence type="ECO:0008006" key="4">
    <source>
        <dbReference type="Google" id="ProtNLM"/>
    </source>
</evidence>
<evidence type="ECO:0000313" key="2">
    <source>
        <dbReference type="EMBL" id="AQQ16079.1"/>
    </source>
</evidence>
<proteinExistence type="predicted"/>
<accession>A0A1Q2HZ30</accession>
<keyword evidence="1" id="KW-0812">Transmembrane</keyword>
<dbReference type="Proteomes" id="UP000217209">
    <property type="component" value="Chromosome"/>
</dbReference>
<keyword evidence="3" id="KW-1185">Reference proteome</keyword>